<comment type="caution">
    <text evidence="1">The sequence shown here is derived from an EMBL/GenBank/DDBJ whole genome shotgun (WGS) entry which is preliminary data.</text>
</comment>
<keyword evidence="2" id="KW-1185">Reference proteome</keyword>
<evidence type="ECO:0000313" key="2">
    <source>
        <dbReference type="Proteomes" id="UP001222325"/>
    </source>
</evidence>
<evidence type="ECO:0000313" key="1">
    <source>
        <dbReference type="EMBL" id="KAJ7091497.1"/>
    </source>
</evidence>
<organism evidence="1 2">
    <name type="scientific">Mycena belliarum</name>
    <dbReference type="NCBI Taxonomy" id="1033014"/>
    <lineage>
        <taxon>Eukaryota</taxon>
        <taxon>Fungi</taxon>
        <taxon>Dikarya</taxon>
        <taxon>Basidiomycota</taxon>
        <taxon>Agaricomycotina</taxon>
        <taxon>Agaricomycetes</taxon>
        <taxon>Agaricomycetidae</taxon>
        <taxon>Agaricales</taxon>
        <taxon>Marasmiineae</taxon>
        <taxon>Mycenaceae</taxon>
        <taxon>Mycena</taxon>
    </lineage>
</organism>
<gene>
    <name evidence="1" type="ORF">B0H15DRAFT_239647</name>
</gene>
<dbReference type="PANTHER" id="PTHR38926:SF5">
    <property type="entry name" value="F-BOX AND LEUCINE-RICH REPEAT PROTEIN 6"/>
    <property type="match status" value="1"/>
</dbReference>
<proteinExistence type="predicted"/>
<dbReference type="Gene3D" id="3.80.10.10">
    <property type="entry name" value="Ribonuclease Inhibitor"/>
    <property type="match status" value="1"/>
</dbReference>
<accession>A0AAD6UAT1</accession>
<dbReference type="SUPFAM" id="SSF52047">
    <property type="entry name" value="RNI-like"/>
    <property type="match status" value="1"/>
</dbReference>
<dbReference type="Proteomes" id="UP001222325">
    <property type="component" value="Unassembled WGS sequence"/>
</dbReference>
<dbReference type="InterPro" id="IPR032675">
    <property type="entry name" value="LRR_dom_sf"/>
</dbReference>
<dbReference type="PANTHER" id="PTHR38926">
    <property type="entry name" value="F-BOX DOMAIN CONTAINING PROTEIN, EXPRESSED"/>
    <property type="match status" value="1"/>
</dbReference>
<reference evidence="1" key="1">
    <citation type="submission" date="2023-03" db="EMBL/GenBank/DDBJ databases">
        <title>Massive genome expansion in bonnet fungi (Mycena s.s.) driven by repeated elements and novel gene families across ecological guilds.</title>
        <authorList>
            <consortium name="Lawrence Berkeley National Laboratory"/>
            <person name="Harder C.B."/>
            <person name="Miyauchi S."/>
            <person name="Viragh M."/>
            <person name="Kuo A."/>
            <person name="Thoen E."/>
            <person name="Andreopoulos B."/>
            <person name="Lu D."/>
            <person name="Skrede I."/>
            <person name="Drula E."/>
            <person name="Henrissat B."/>
            <person name="Morin E."/>
            <person name="Kohler A."/>
            <person name="Barry K."/>
            <person name="LaButti K."/>
            <person name="Morin E."/>
            <person name="Salamov A."/>
            <person name="Lipzen A."/>
            <person name="Mereny Z."/>
            <person name="Hegedus B."/>
            <person name="Baldrian P."/>
            <person name="Stursova M."/>
            <person name="Weitz H."/>
            <person name="Taylor A."/>
            <person name="Grigoriev I.V."/>
            <person name="Nagy L.G."/>
            <person name="Martin F."/>
            <person name="Kauserud H."/>
        </authorList>
    </citation>
    <scope>NUCLEOTIDE SEQUENCE</scope>
    <source>
        <strain evidence="1">CBHHK173m</strain>
    </source>
</reference>
<protein>
    <recommendedName>
        <fullName evidence="3">F-box domain-containing protein</fullName>
    </recommendedName>
</protein>
<name>A0AAD6UAT1_9AGAR</name>
<evidence type="ECO:0008006" key="3">
    <source>
        <dbReference type="Google" id="ProtNLM"/>
    </source>
</evidence>
<dbReference type="AlphaFoldDB" id="A0AAD6UAT1"/>
<dbReference type="EMBL" id="JARJCN010000020">
    <property type="protein sequence ID" value="KAJ7091497.1"/>
    <property type="molecule type" value="Genomic_DNA"/>
</dbReference>
<sequence length="535" mass="59895">MVQSTFAPPYTAPKSTAYNTRCFIPSPALDCYSSRSDEGPLGPTTSDLNPCLQCGMSVGSLLHMHGGLLRDNDYISAIPPELLASIFQLAQCQDLEPEDDEDGEPAFISPALEVATSHVSVYWRNVALTTRLLWRHISISQRETVEKLRVYLSRSGQVPLYVRLDLVQAPGQPDALTEKVDLVFLHLARWGRFAIHSNIETSELPIVSRLYDALAPSLEHLSLCINDVDSVSLRSIRRADFEQILTKGCPRLSVLRLRGLSMHFFRPPLANITTLYLEQTRGIFIGYDRFKHLLTASPALAHLSIHDTIIDEDEDMWPPDSFGCIPVPNLVSLRISIPGTLQHIFSDILISISAPRLESLVLKEVGEAHLDRFFDLPDAASKFPALRALTFCDFDYHSVERLAKMCAALPSIRDFTCLHSTSYAPKILFMMANAAAVSIAGAPANPHPWPNLETLATTLDVKDLELARRAMECRRRLGYPLQLLRISDDVFESEYMEEEDEDHLDWLQDNMAVESFSGLGNWPPGSDYDPDDDLF</sequence>